<proteinExistence type="predicted"/>
<name>A0A0D6MB59_9BILA</name>
<dbReference type="Pfam" id="PF21044">
    <property type="entry name" value="CIP2A_N"/>
    <property type="match status" value="1"/>
</dbReference>
<accession>A0A0D6MB59</accession>
<sequence length="852" mass="95674">MDAALSRAVAAAARYVADSNSDNTAVFEDALKSLIRHLDGVDPTGRLSLSNQFLTELLDYSPHILAANTSSAPTRSKLLRLLFSLALYNVRIRRYLCSDLHLCGPVFDCLKMSLKEQLGPQNLIDILRLLQNERNRSGMDAILYGHSMQFGKTVQSSYKAFSRRVIKLLSHDSRIVVVSSLVLVGYLEEKVRDMVYCSQNIHETFQCVFNVLIMGDSDCLMTRHIASDLLRRLVVSETQTISSVPVITSTGKDVMNYSFFNRCVQQTAELLVVLDPRLEETVKVYDVLLAFCSLPQLCSPVCTAILRYTPTEARLTTPLLAIASTASISIEDAVQPEIPLKALRLLTYLEKLDSGEPIAEMVMNEQLLALIDAAVKTSVETSKPEVIYQCRRITEGLRLAEVCSTDEELRTGLLNVTTAALCAHISESQLITNPVVVFMEKPPSQRTEKIAEWSIYGVAVVLELLRLLAALKDFSKLHKDQYWRSLKDPRLVSFLAYAVCYGDHEMVHNALVLYTHCSQLHAFPSRWLGDLIASCSQSKQSLHESRVISPNTSNEMRSGEPMDIAPPLANISPGKNSKENDLLLDELLKKIRDGFSVKDAKMSDVLAAYEKKILVLERRERELELLVSAKDQALAQSEKLRMQFRGGNNDVDMSRIRSLVADCESLREKLDITNKQLDLTQQLLEEKTAAMQADLAQVTRERNDLASEIDQERELAIAANKLADDLKKKLEITSAALVERQNEVSSLIVEKTSLTESLNKVNSDLSALQNLHATEVQRLNADILLRNDTIDKLSREAEEMQAKFSAKEQECDNYLKELDSLRCHGQKTQADLERMKKLRDEMRKLTEGFDLS</sequence>
<protein>
    <recommendedName>
        <fullName evidence="2">CIP2A N-terminal domain-containing protein</fullName>
    </recommendedName>
</protein>
<dbReference type="PANTHER" id="PTHR23161:SF2">
    <property type="entry name" value="PROTEIN CIP2A"/>
    <property type="match status" value="1"/>
</dbReference>
<dbReference type="AlphaFoldDB" id="A0A0D6MB59"/>
<gene>
    <name evidence="3" type="ORF">ANCCEY_03505</name>
</gene>
<dbReference type="EMBL" id="KE124837">
    <property type="protein sequence ID" value="EPB77437.1"/>
    <property type="molecule type" value="Genomic_DNA"/>
</dbReference>
<dbReference type="PANTHER" id="PTHR23161">
    <property type="entry name" value="PROTEIN CIP2A"/>
    <property type="match status" value="1"/>
</dbReference>
<reference evidence="3 4" key="1">
    <citation type="submission" date="2013-05" db="EMBL/GenBank/DDBJ databases">
        <title>Draft genome of the parasitic nematode Anyclostoma ceylanicum.</title>
        <authorList>
            <person name="Mitreva M."/>
        </authorList>
    </citation>
    <scope>NUCLEOTIDE SEQUENCE [LARGE SCALE GENOMIC DNA]</scope>
</reference>
<dbReference type="InterPro" id="IPR048701">
    <property type="entry name" value="CIP2A_N"/>
</dbReference>
<organism evidence="3 4">
    <name type="scientific">Ancylostoma ceylanicum</name>
    <dbReference type="NCBI Taxonomy" id="53326"/>
    <lineage>
        <taxon>Eukaryota</taxon>
        <taxon>Metazoa</taxon>
        <taxon>Ecdysozoa</taxon>
        <taxon>Nematoda</taxon>
        <taxon>Chromadorea</taxon>
        <taxon>Rhabditida</taxon>
        <taxon>Rhabditina</taxon>
        <taxon>Rhabditomorpha</taxon>
        <taxon>Strongyloidea</taxon>
        <taxon>Ancylostomatidae</taxon>
        <taxon>Ancylostomatinae</taxon>
        <taxon>Ancylostoma</taxon>
    </lineage>
</organism>
<evidence type="ECO:0000313" key="4">
    <source>
        <dbReference type="Proteomes" id="UP000054495"/>
    </source>
</evidence>
<evidence type="ECO:0000256" key="1">
    <source>
        <dbReference type="SAM" id="Coils"/>
    </source>
</evidence>
<keyword evidence="4" id="KW-1185">Reference proteome</keyword>
<feature type="coiled-coil region" evidence="1">
    <location>
        <begin position="790"/>
        <end position="817"/>
    </location>
</feature>
<keyword evidence="1" id="KW-0175">Coiled coil</keyword>
<evidence type="ECO:0000313" key="3">
    <source>
        <dbReference type="EMBL" id="EPB77437.1"/>
    </source>
</evidence>
<evidence type="ECO:0000259" key="2">
    <source>
        <dbReference type="Pfam" id="PF21044"/>
    </source>
</evidence>
<dbReference type="InterPro" id="IPR042510">
    <property type="entry name" value="CIP2A"/>
</dbReference>
<feature type="domain" description="CIP2A N-terminal" evidence="2">
    <location>
        <begin position="149"/>
        <end position="540"/>
    </location>
</feature>
<dbReference type="Proteomes" id="UP000054495">
    <property type="component" value="Unassembled WGS sequence"/>
</dbReference>
<feature type="coiled-coil region" evidence="1">
    <location>
        <begin position="606"/>
        <end position="743"/>
    </location>
</feature>